<dbReference type="Proteomes" id="UP000749040">
    <property type="component" value="Unassembled WGS sequence"/>
</dbReference>
<gene>
    <name evidence="1" type="ORF">ITX44_25440</name>
</gene>
<reference evidence="1 2" key="1">
    <citation type="submission" date="2021-01" db="EMBL/GenBank/DDBJ databases">
        <title>Streptomyces acididurans sp. nov., isolated from a peat swamp forest soil.</title>
        <authorList>
            <person name="Chantavorakit T."/>
            <person name="Duangmal K."/>
        </authorList>
    </citation>
    <scope>NUCLEOTIDE SEQUENCE [LARGE SCALE GENOMIC DNA]</scope>
    <source>
        <strain evidence="1 2">KK5PA1</strain>
    </source>
</reference>
<organism evidence="1 2">
    <name type="scientific">Actinacidiphila acididurans</name>
    <dbReference type="NCBI Taxonomy" id="2784346"/>
    <lineage>
        <taxon>Bacteria</taxon>
        <taxon>Bacillati</taxon>
        <taxon>Actinomycetota</taxon>
        <taxon>Actinomycetes</taxon>
        <taxon>Kitasatosporales</taxon>
        <taxon>Streptomycetaceae</taxon>
        <taxon>Actinacidiphila</taxon>
    </lineage>
</organism>
<proteinExistence type="predicted"/>
<dbReference type="InterPro" id="IPR036388">
    <property type="entry name" value="WH-like_DNA-bd_sf"/>
</dbReference>
<sequence>MTTAETTPNPGPPAALPFGTALIGRTEKALNAILRRRIDGTGLTEPLWVALTLTATSQGPLEAAALEARVADAQQTGIETARAHLADLADLGFLRTTEDGRPELTEHGRSVWEGLRATLGETTAGLWGDLPAQDLAVAARVLTTVLTRAREVR</sequence>
<evidence type="ECO:0000313" key="1">
    <source>
        <dbReference type="EMBL" id="MBM9507833.1"/>
    </source>
</evidence>
<evidence type="ECO:0008006" key="3">
    <source>
        <dbReference type="Google" id="ProtNLM"/>
    </source>
</evidence>
<evidence type="ECO:0000313" key="2">
    <source>
        <dbReference type="Proteomes" id="UP000749040"/>
    </source>
</evidence>
<dbReference type="RefSeq" id="WP_205359689.1">
    <property type="nucleotide sequence ID" value="NZ_JADKYB010000014.1"/>
</dbReference>
<accession>A0ABS2U0W2</accession>
<dbReference type="EMBL" id="JADKYB010000014">
    <property type="protein sequence ID" value="MBM9507833.1"/>
    <property type="molecule type" value="Genomic_DNA"/>
</dbReference>
<dbReference type="InterPro" id="IPR036390">
    <property type="entry name" value="WH_DNA-bd_sf"/>
</dbReference>
<dbReference type="Gene3D" id="1.10.10.10">
    <property type="entry name" value="Winged helix-like DNA-binding domain superfamily/Winged helix DNA-binding domain"/>
    <property type="match status" value="1"/>
</dbReference>
<protein>
    <recommendedName>
        <fullName evidence="3">MarR family transcriptional regulator</fullName>
    </recommendedName>
</protein>
<dbReference type="SUPFAM" id="SSF46785">
    <property type="entry name" value="Winged helix' DNA-binding domain"/>
    <property type="match status" value="1"/>
</dbReference>
<keyword evidence="2" id="KW-1185">Reference proteome</keyword>
<comment type="caution">
    <text evidence="1">The sequence shown here is derived from an EMBL/GenBank/DDBJ whole genome shotgun (WGS) entry which is preliminary data.</text>
</comment>
<name>A0ABS2U0W2_9ACTN</name>